<dbReference type="GO" id="GO:0009307">
    <property type="term" value="P:DNA restriction-modification system"/>
    <property type="evidence" value="ECO:0007669"/>
    <property type="project" value="InterPro"/>
</dbReference>
<dbReference type="Pfam" id="PF05869">
    <property type="entry name" value="Dam"/>
    <property type="match status" value="1"/>
</dbReference>
<reference evidence="1" key="1">
    <citation type="journal article" date="2021" name="Proc. Natl. Acad. Sci. U.S.A.">
        <title>A Catalog of Tens of Thousands of Viruses from Human Metagenomes Reveals Hidden Associations with Chronic Diseases.</title>
        <authorList>
            <person name="Tisza M.J."/>
            <person name="Buck C.B."/>
        </authorList>
    </citation>
    <scope>NUCLEOTIDE SEQUENCE</scope>
    <source>
        <strain evidence="1">Ctuch15</strain>
    </source>
</reference>
<dbReference type="EMBL" id="BK032731">
    <property type="protein sequence ID" value="DAF57285.1"/>
    <property type="molecule type" value="Genomic_DNA"/>
</dbReference>
<dbReference type="GO" id="GO:0003677">
    <property type="term" value="F:DNA binding"/>
    <property type="evidence" value="ECO:0007669"/>
    <property type="project" value="InterPro"/>
</dbReference>
<dbReference type="InterPro" id="IPR008593">
    <property type="entry name" value="Dam_MeTrfase"/>
</dbReference>
<proteinExistence type="predicted"/>
<evidence type="ECO:0000313" key="1">
    <source>
        <dbReference type="EMBL" id="DAF57285.1"/>
    </source>
</evidence>
<name>A0A8S5T1U5_9CAUD</name>
<sequence>MTKGMYTSNSEEWGTPQGLFDRLNKEFNFTLDICASEENAKCPKYYTKEEDALKQEWGGALYG</sequence>
<dbReference type="GO" id="GO:0009007">
    <property type="term" value="F:site-specific DNA-methyltransferase (adenine-specific) activity"/>
    <property type="evidence" value="ECO:0007669"/>
    <property type="project" value="InterPro"/>
</dbReference>
<organism evidence="1">
    <name type="scientific">Podoviridae sp. ctuch15</name>
    <dbReference type="NCBI Taxonomy" id="2827752"/>
    <lineage>
        <taxon>Viruses</taxon>
        <taxon>Duplodnaviria</taxon>
        <taxon>Heunggongvirae</taxon>
        <taxon>Uroviricota</taxon>
        <taxon>Caudoviricetes</taxon>
    </lineage>
</organism>
<protein>
    <submittedName>
        <fullName evidence="1">DNA N-6-adenine-methyltransferase</fullName>
    </submittedName>
</protein>
<accession>A0A8S5T1U5</accession>